<keyword evidence="10" id="KW-1185">Reference proteome</keyword>
<evidence type="ECO:0000256" key="3">
    <source>
        <dbReference type="ARBA" id="ARBA00022475"/>
    </source>
</evidence>
<feature type="transmembrane region" description="Helical" evidence="7">
    <location>
        <begin position="203"/>
        <end position="224"/>
    </location>
</feature>
<dbReference type="CDD" id="cd06261">
    <property type="entry name" value="TM_PBP2"/>
    <property type="match status" value="1"/>
</dbReference>
<evidence type="ECO:0000259" key="8">
    <source>
        <dbReference type="PROSITE" id="PS50928"/>
    </source>
</evidence>
<comment type="subcellular location">
    <subcellularLocation>
        <location evidence="1 7">Cell membrane</location>
        <topology evidence="1 7">Multi-pass membrane protein</topology>
    </subcellularLocation>
</comment>
<dbReference type="InterPro" id="IPR035906">
    <property type="entry name" value="MetI-like_sf"/>
</dbReference>
<feature type="transmembrane region" description="Helical" evidence="7">
    <location>
        <begin position="85"/>
        <end position="112"/>
    </location>
</feature>
<feature type="transmembrane region" description="Helical" evidence="7">
    <location>
        <begin position="21"/>
        <end position="46"/>
    </location>
</feature>
<evidence type="ECO:0000313" key="10">
    <source>
        <dbReference type="Proteomes" id="UP000192761"/>
    </source>
</evidence>
<organism evidence="9 10">
    <name type="scientific">Andreprevotia lacus DSM 23236</name>
    <dbReference type="NCBI Taxonomy" id="1121001"/>
    <lineage>
        <taxon>Bacteria</taxon>
        <taxon>Pseudomonadati</taxon>
        <taxon>Pseudomonadota</taxon>
        <taxon>Betaproteobacteria</taxon>
        <taxon>Neisseriales</taxon>
        <taxon>Chitinibacteraceae</taxon>
        <taxon>Andreprevotia</taxon>
    </lineage>
</organism>
<evidence type="ECO:0000256" key="5">
    <source>
        <dbReference type="ARBA" id="ARBA00022989"/>
    </source>
</evidence>
<keyword evidence="5 7" id="KW-1133">Transmembrane helix</keyword>
<dbReference type="InterPro" id="IPR000515">
    <property type="entry name" value="MetI-like"/>
</dbReference>
<sequence>MSTEQLALNLPAAVQTRRIRLGALALPLHYAALLLCALLMTFPFLWALAVGLSKDPSGIWRFPQAFWPRDPGWYWFGRVLNEIPFFTYVGNSLLLSLCTVLATLLLAIPAGYALAHMEFPGRRWLFGLLLATLMVPMEIGVVPNFLTLSQLGWLGTYGAAMLPNIASAFGVFMMKQYFEALPADALEAARVDGANEWQVMWRIAVPMSWPAVTTLAIFTFVSAWNDYLWPSVVLSDRMKMPLAVGIFHDLTGPFATSTSLVLAAVVLAALPVLLCFVFTQRWLLAGVMDSRA</sequence>
<evidence type="ECO:0000313" key="9">
    <source>
        <dbReference type="EMBL" id="SMC19164.1"/>
    </source>
</evidence>
<dbReference type="Pfam" id="PF00528">
    <property type="entry name" value="BPD_transp_1"/>
    <property type="match status" value="1"/>
</dbReference>
<dbReference type="EMBL" id="FWXD01000003">
    <property type="protein sequence ID" value="SMC19164.1"/>
    <property type="molecule type" value="Genomic_DNA"/>
</dbReference>
<evidence type="ECO:0000256" key="4">
    <source>
        <dbReference type="ARBA" id="ARBA00022692"/>
    </source>
</evidence>
<feature type="domain" description="ABC transmembrane type-1" evidence="8">
    <location>
        <begin position="89"/>
        <end position="279"/>
    </location>
</feature>
<keyword evidence="2 7" id="KW-0813">Transport</keyword>
<feature type="transmembrane region" description="Helical" evidence="7">
    <location>
        <begin position="124"/>
        <end position="146"/>
    </location>
</feature>
<keyword evidence="6 7" id="KW-0472">Membrane</keyword>
<evidence type="ECO:0000256" key="7">
    <source>
        <dbReference type="RuleBase" id="RU363032"/>
    </source>
</evidence>
<dbReference type="Gene3D" id="1.10.3720.10">
    <property type="entry name" value="MetI-like"/>
    <property type="match status" value="1"/>
</dbReference>
<dbReference type="PROSITE" id="PS50928">
    <property type="entry name" value="ABC_TM1"/>
    <property type="match status" value="1"/>
</dbReference>
<protein>
    <submittedName>
        <fullName evidence="9">Carbohydrate ABC transporter membrane protein 2, CUT1 family</fullName>
    </submittedName>
</protein>
<dbReference type="GO" id="GO:0005886">
    <property type="term" value="C:plasma membrane"/>
    <property type="evidence" value="ECO:0007669"/>
    <property type="project" value="UniProtKB-SubCell"/>
</dbReference>
<accession>A0A1W1X5E0</accession>
<name>A0A1W1X5E0_9NEIS</name>
<evidence type="ECO:0000256" key="1">
    <source>
        <dbReference type="ARBA" id="ARBA00004651"/>
    </source>
</evidence>
<comment type="similarity">
    <text evidence="7">Belongs to the binding-protein-dependent transport system permease family.</text>
</comment>
<dbReference type="RefSeq" id="WP_084089120.1">
    <property type="nucleotide sequence ID" value="NZ_FWXD01000003.1"/>
</dbReference>
<dbReference type="PANTHER" id="PTHR43744:SF12">
    <property type="entry name" value="ABC TRANSPORTER PERMEASE PROTEIN MG189-RELATED"/>
    <property type="match status" value="1"/>
</dbReference>
<dbReference type="AlphaFoldDB" id="A0A1W1X5E0"/>
<dbReference type="SUPFAM" id="SSF161098">
    <property type="entry name" value="MetI-like"/>
    <property type="match status" value="1"/>
</dbReference>
<feature type="transmembrane region" description="Helical" evidence="7">
    <location>
        <begin position="260"/>
        <end position="284"/>
    </location>
</feature>
<proteinExistence type="inferred from homology"/>
<evidence type="ECO:0000256" key="6">
    <source>
        <dbReference type="ARBA" id="ARBA00023136"/>
    </source>
</evidence>
<gene>
    <name evidence="9" type="ORF">SAMN02745857_00655</name>
</gene>
<dbReference type="Proteomes" id="UP000192761">
    <property type="component" value="Unassembled WGS sequence"/>
</dbReference>
<feature type="transmembrane region" description="Helical" evidence="7">
    <location>
        <begin position="152"/>
        <end position="172"/>
    </location>
</feature>
<dbReference type="STRING" id="1121001.SAMN02745857_00655"/>
<reference evidence="9 10" key="1">
    <citation type="submission" date="2017-04" db="EMBL/GenBank/DDBJ databases">
        <authorList>
            <person name="Afonso C.L."/>
            <person name="Miller P.J."/>
            <person name="Scott M.A."/>
            <person name="Spackman E."/>
            <person name="Goraichik I."/>
            <person name="Dimitrov K.M."/>
            <person name="Suarez D.L."/>
            <person name="Swayne D.E."/>
        </authorList>
    </citation>
    <scope>NUCLEOTIDE SEQUENCE [LARGE SCALE GENOMIC DNA]</scope>
    <source>
        <strain evidence="9 10">DSM 23236</strain>
    </source>
</reference>
<dbReference type="GO" id="GO:0055085">
    <property type="term" value="P:transmembrane transport"/>
    <property type="evidence" value="ECO:0007669"/>
    <property type="project" value="InterPro"/>
</dbReference>
<evidence type="ECO:0000256" key="2">
    <source>
        <dbReference type="ARBA" id="ARBA00022448"/>
    </source>
</evidence>
<keyword evidence="4 7" id="KW-0812">Transmembrane</keyword>
<dbReference type="PANTHER" id="PTHR43744">
    <property type="entry name" value="ABC TRANSPORTER PERMEASE PROTEIN MG189-RELATED-RELATED"/>
    <property type="match status" value="1"/>
</dbReference>
<keyword evidence="3" id="KW-1003">Cell membrane</keyword>